<dbReference type="InterPro" id="IPR007219">
    <property type="entry name" value="XnlR_reg_dom"/>
</dbReference>
<dbReference type="SUPFAM" id="SSF57701">
    <property type="entry name" value="Zn2/Cys6 DNA-binding domain"/>
    <property type="match status" value="1"/>
</dbReference>
<keyword evidence="5" id="KW-0539">Nucleus</keyword>
<dbReference type="PANTHER" id="PTHR46910:SF1">
    <property type="entry name" value="MISCELLANEOUS ZN(II)2CYS6 TRANSCRIPTION FACTOR (EUROFUNG)-RELATED"/>
    <property type="match status" value="1"/>
</dbReference>
<comment type="caution">
    <text evidence="8">The sequence shown here is derived from an EMBL/GenBank/DDBJ whole genome shotgun (WGS) entry which is preliminary data.</text>
</comment>
<dbReference type="Proteomes" id="UP001149165">
    <property type="component" value="Unassembled WGS sequence"/>
</dbReference>
<dbReference type="CDD" id="cd00067">
    <property type="entry name" value="GAL4"/>
    <property type="match status" value="1"/>
</dbReference>
<keyword evidence="3" id="KW-0238">DNA-binding</keyword>
<keyword evidence="2" id="KW-0805">Transcription regulation</keyword>
<dbReference type="PANTHER" id="PTHR46910">
    <property type="entry name" value="TRANSCRIPTION FACTOR PDR1"/>
    <property type="match status" value="1"/>
</dbReference>
<dbReference type="Gene3D" id="4.10.240.10">
    <property type="entry name" value="Zn(2)-C6 fungal-type DNA-binding domain"/>
    <property type="match status" value="1"/>
</dbReference>
<dbReference type="InterPro" id="IPR001138">
    <property type="entry name" value="Zn2Cys6_DnaBD"/>
</dbReference>
<accession>A0A9W9FAU7</accession>
<dbReference type="CDD" id="cd12148">
    <property type="entry name" value="fungal_TF_MHR"/>
    <property type="match status" value="1"/>
</dbReference>
<evidence type="ECO:0000256" key="6">
    <source>
        <dbReference type="SAM" id="MobiDB-lite"/>
    </source>
</evidence>
<proteinExistence type="predicted"/>
<dbReference type="Pfam" id="PF00172">
    <property type="entry name" value="Zn_clus"/>
    <property type="match status" value="1"/>
</dbReference>
<protein>
    <recommendedName>
        <fullName evidence="7">Zn(2)-C6 fungal-type domain-containing protein</fullName>
    </recommendedName>
</protein>
<dbReference type="OrthoDB" id="4764644at2759"/>
<dbReference type="GO" id="GO:0003677">
    <property type="term" value="F:DNA binding"/>
    <property type="evidence" value="ECO:0007669"/>
    <property type="project" value="UniProtKB-KW"/>
</dbReference>
<evidence type="ECO:0000256" key="1">
    <source>
        <dbReference type="ARBA" id="ARBA00022723"/>
    </source>
</evidence>
<dbReference type="Pfam" id="PF04082">
    <property type="entry name" value="Fungal_trans"/>
    <property type="match status" value="1"/>
</dbReference>
<dbReference type="EMBL" id="JAPQKH010000005">
    <property type="protein sequence ID" value="KAJ5096807.1"/>
    <property type="molecule type" value="Genomic_DNA"/>
</dbReference>
<dbReference type="InterPro" id="IPR050987">
    <property type="entry name" value="AtrR-like"/>
</dbReference>
<reference evidence="8" key="2">
    <citation type="journal article" date="2023" name="IMA Fungus">
        <title>Comparative genomic study of the Penicillium genus elucidates a diverse pangenome and 15 lateral gene transfer events.</title>
        <authorList>
            <person name="Petersen C."/>
            <person name="Sorensen T."/>
            <person name="Nielsen M.R."/>
            <person name="Sondergaard T.E."/>
            <person name="Sorensen J.L."/>
            <person name="Fitzpatrick D.A."/>
            <person name="Frisvad J.C."/>
            <person name="Nielsen K.L."/>
        </authorList>
    </citation>
    <scope>NUCLEOTIDE SEQUENCE</scope>
    <source>
        <strain evidence="8">IBT 30069</strain>
    </source>
</reference>
<feature type="region of interest" description="Disordered" evidence="6">
    <location>
        <begin position="46"/>
        <end position="90"/>
    </location>
</feature>
<evidence type="ECO:0000256" key="2">
    <source>
        <dbReference type="ARBA" id="ARBA00023015"/>
    </source>
</evidence>
<dbReference type="GO" id="GO:0000981">
    <property type="term" value="F:DNA-binding transcription factor activity, RNA polymerase II-specific"/>
    <property type="evidence" value="ECO:0007669"/>
    <property type="project" value="InterPro"/>
</dbReference>
<evidence type="ECO:0000313" key="9">
    <source>
        <dbReference type="Proteomes" id="UP001149165"/>
    </source>
</evidence>
<gene>
    <name evidence="8" type="ORF">N7456_007528</name>
</gene>
<dbReference type="PROSITE" id="PS50048">
    <property type="entry name" value="ZN2_CY6_FUNGAL_2"/>
    <property type="match status" value="1"/>
</dbReference>
<evidence type="ECO:0000259" key="7">
    <source>
        <dbReference type="PROSITE" id="PS50048"/>
    </source>
</evidence>
<evidence type="ECO:0000313" key="8">
    <source>
        <dbReference type="EMBL" id="KAJ5096807.1"/>
    </source>
</evidence>
<keyword evidence="1" id="KW-0479">Metal-binding</keyword>
<dbReference type="AlphaFoldDB" id="A0A9W9FAU7"/>
<evidence type="ECO:0000256" key="3">
    <source>
        <dbReference type="ARBA" id="ARBA00023125"/>
    </source>
</evidence>
<feature type="compositionally biased region" description="Basic and acidic residues" evidence="6">
    <location>
        <begin position="63"/>
        <end position="85"/>
    </location>
</feature>
<reference evidence="8" key="1">
    <citation type="submission" date="2022-11" db="EMBL/GenBank/DDBJ databases">
        <authorList>
            <person name="Petersen C."/>
        </authorList>
    </citation>
    <scope>NUCLEOTIDE SEQUENCE</scope>
    <source>
        <strain evidence="8">IBT 30069</strain>
    </source>
</reference>
<evidence type="ECO:0000256" key="4">
    <source>
        <dbReference type="ARBA" id="ARBA00023163"/>
    </source>
</evidence>
<dbReference type="GO" id="GO:0006351">
    <property type="term" value="P:DNA-templated transcription"/>
    <property type="evidence" value="ECO:0007669"/>
    <property type="project" value="InterPro"/>
</dbReference>
<dbReference type="GO" id="GO:0008270">
    <property type="term" value="F:zinc ion binding"/>
    <property type="evidence" value="ECO:0007669"/>
    <property type="project" value="InterPro"/>
</dbReference>
<evidence type="ECO:0000256" key="5">
    <source>
        <dbReference type="ARBA" id="ARBA00023242"/>
    </source>
</evidence>
<dbReference type="InterPro" id="IPR036864">
    <property type="entry name" value="Zn2-C6_fun-type_DNA-bd_sf"/>
</dbReference>
<dbReference type="PROSITE" id="PS00463">
    <property type="entry name" value="ZN2_CY6_FUNGAL_1"/>
    <property type="match status" value="1"/>
</dbReference>
<sequence>MKLKRGIPRESCDFCHRRKIKCDRSLRTKTGHTSCSQCALRQGPCHLNDPTETRNRRRTHQNTRGDKPGLATGEERAHRARHDISNDNLNPVGTFTSASHLEPEFPIQEHGSTFMQDPNDMFVDGFLGLSRDNIFFLDQIFMGDENSSMNWLGNEQDLVQDHSIQASTTDTRSRDEGQAQVQAQVSTQNPMEISHQSLQILPEDTDSNTTFTTAIHHYFKFAAPWLPIIHEDAFWEDYHSNRCSPLLTSAIACRGIPFTNLPNKWTLQQRFAHNFRESFLNTRSIASDTGKIRLDDLEALALMANFEYEESDSSDKGSLPLYSNLGRLFLKHESLVLMTLQYTIEDTFYTLHGSSSSSSSLARAQERRVLLYWHVYGLDAFHCLDRKQISLIPDKEVAENEDEDDDELPQHEARDFLDAILELSVIARKILKKLCSKSAKRAGIDSVHVHGIYALIYRWRNHTCPSHLRRYETEDCPGGLGFELTTSDNDGRPITQNRYIQLHRAVLWALEINCLMQVENYVSEFGIKDSGHLAGEIIRARVEYESLSALSDMLSICRWMNQHDIHENGNEFSLVDLAPLALRNVCAGLCFWICQRGITAIQRGSAQIQTQMQVQTQTQKQMMESYIENARLLRDTAAKAVSHRDTGDVLERLDKQVALFEEQLAVCTG</sequence>
<name>A0A9W9FAU7_9EURO</name>
<organism evidence="8 9">
    <name type="scientific">Penicillium angulare</name>
    <dbReference type="NCBI Taxonomy" id="116970"/>
    <lineage>
        <taxon>Eukaryota</taxon>
        <taxon>Fungi</taxon>
        <taxon>Dikarya</taxon>
        <taxon>Ascomycota</taxon>
        <taxon>Pezizomycotina</taxon>
        <taxon>Eurotiomycetes</taxon>
        <taxon>Eurotiomycetidae</taxon>
        <taxon>Eurotiales</taxon>
        <taxon>Aspergillaceae</taxon>
        <taxon>Penicillium</taxon>
    </lineage>
</organism>
<feature type="domain" description="Zn(2)-C6 fungal-type" evidence="7">
    <location>
        <begin position="11"/>
        <end position="47"/>
    </location>
</feature>
<keyword evidence="4" id="KW-0804">Transcription</keyword>
<keyword evidence="9" id="KW-1185">Reference proteome</keyword>
<dbReference type="SMART" id="SM00066">
    <property type="entry name" value="GAL4"/>
    <property type="match status" value="1"/>
</dbReference>